<evidence type="ECO:0000313" key="5">
    <source>
        <dbReference type="Proteomes" id="UP001163115"/>
    </source>
</evidence>
<accession>A0ABY7ABL2</accession>
<dbReference type="CDD" id="cd04301">
    <property type="entry name" value="NAT_SF"/>
    <property type="match status" value="1"/>
</dbReference>
<evidence type="ECO:0000256" key="2">
    <source>
        <dbReference type="ARBA" id="ARBA00023315"/>
    </source>
</evidence>
<gene>
    <name evidence="4" type="ORF">OW255_16495</name>
</gene>
<feature type="domain" description="N-acetyltransferase" evidence="3">
    <location>
        <begin position="3"/>
        <end position="157"/>
    </location>
</feature>
<keyword evidence="1" id="KW-0808">Transferase</keyword>
<dbReference type="Proteomes" id="UP001163115">
    <property type="component" value="Chromosome"/>
</dbReference>
<dbReference type="InterPro" id="IPR016181">
    <property type="entry name" value="Acyl_CoA_acyltransferase"/>
</dbReference>
<dbReference type="EMBL" id="CP113524">
    <property type="protein sequence ID" value="WAJ23148.1"/>
    <property type="molecule type" value="Genomic_DNA"/>
</dbReference>
<dbReference type="Pfam" id="PF00583">
    <property type="entry name" value="Acetyltransf_1"/>
    <property type="match status" value="1"/>
</dbReference>
<dbReference type="SUPFAM" id="SSF55729">
    <property type="entry name" value="Acyl-CoA N-acyltransferases (Nat)"/>
    <property type="match status" value="1"/>
</dbReference>
<evidence type="ECO:0000256" key="1">
    <source>
        <dbReference type="ARBA" id="ARBA00022679"/>
    </source>
</evidence>
<dbReference type="RefSeq" id="WP_268114685.1">
    <property type="nucleotide sequence ID" value="NZ_CP113524.1"/>
</dbReference>
<dbReference type="PANTHER" id="PTHR10545:SF29">
    <property type="entry name" value="GH14572P-RELATED"/>
    <property type="match status" value="1"/>
</dbReference>
<dbReference type="PANTHER" id="PTHR10545">
    <property type="entry name" value="DIAMINE N-ACETYLTRANSFERASE"/>
    <property type="match status" value="1"/>
</dbReference>
<dbReference type="InterPro" id="IPR051016">
    <property type="entry name" value="Diverse_Substrate_AcTransf"/>
</dbReference>
<name>A0ABY7ABL2_9FIRM</name>
<protein>
    <submittedName>
        <fullName evidence="4">GNAT family N-acetyltransferase</fullName>
    </submittedName>
</protein>
<dbReference type="Gene3D" id="3.40.630.30">
    <property type="match status" value="1"/>
</dbReference>
<keyword evidence="2" id="KW-0012">Acyltransferase</keyword>
<evidence type="ECO:0000313" key="4">
    <source>
        <dbReference type="EMBL" id="WAJ23148.1"/>
    </source>
</evidence>
<evidence type="ECO:0000259" key="3">
    <source>
        <dbReference type="PROSITE" id="PS51186"/>
    </source>
</evidence>
<dbReference type="PROSITE" id="PS51186">
    <property type="entry name" value="GNAT"/>
    <property type="match status" value="1"/>
</dbReference>
<keyword evidence="5" id="KW-1185">Reference proteome</keyword>
<organism evidence="4 5">
    <name type="scientific">Lacrimispora xylanolytica</name>
    <dbReference type="NCBI Taxonomy" id="29375"/>
    <lineage>
        <taxon>Bacteria</taxon>
        <taxon>Bacillati</taxon>
        <taxon>Bacillota</taxon>
        <taxon>Clostridia</taxon>
        <taxon>Lachnospirales</taxon>
        <taxon>Lachnospiraceae</taxon>
        <taxon>Lacrimispora</taxon>
    </lineage>
</organism>
<reference evidence="4" key="1">
    <citation type="submission" date="2022-11" db="EMBL/GenBank/DDBJ databases">
        <title>Lacrimispora xylanolytica sy1, complete genome.</title>
        <authorList>
            <person name="Choi S."/>
        </authorList>
    </citation>
    <scope>NUCLEOTIDE SEQUENCE</scope>
    <source>
        <strain evidence="4">Sy1</strain>
    </source>
</reference>
<sequence>MEITFRYADRQDLGLILEYIKELAEYEKLQDEVVATEEILEEWIFNQKKAEVILAQADGKEAGFILFFHNFSTFLGRAGIYLEDLFVRSEYRGAGVGKALLKKLASITVERGCGRLEWSCLDWNQKSIDFYRSMGAVSMDEWTVYRVTGDSLKQLGE</sequence>
<dbReference type="InterPro" id="IPR000182">
    <property type="entry name" value="GNAT_dom"/>
</dbReference>
<proteinExistence type="predicted"/>